<dbReference type="SUPFAM" id="SSF54060">
    <property type="entry name" value="His-Me finger endonucleases"/>
    <property type="match status" value="1"/>
</dbReference>
<evidence type="ECO:0000259" key="2">
    <source>
        <dbReference type="Pfam" id="PF13392"/>
    </source>
</evidence>
<protein>
    <recommendedName>
        <fullName evidence="2">HNH nuclease domain-containing protein</fullName>
    </recommendedName>
</protein>
<proteinExistence type="predicted"/>
<feature type="domain" description="HNH nuclease" evidence="2">
    <location>
        <begin position="71"/>
        <end position="116"/>
    </location>
</feature>
<name>A0A380W5J8_AFIFE</name>
<reference evidence="3 4" key="1">
    <citation type="submission" date="2018-06" db="EMBL/GenBank/DDBJ databases">
        <authorList>
            <consortium name="Pathogen Informatics"/>
            <person name="Doyle S."/>
        </authorList>
    </citation>
    <scope>NUCLEOTIDE SEQUENCE [LARGE SCALE GENOMIC DNA]</scope>
    <source>
        <strain evidence="3 4">NCTC12722</strain>
    </source>
</reference>
<organism evidence="3 4">
    <name type="scientific">Afipia felis</name>
    <name type="common">Cat scratch disease bacillus</name>
    <dbReference type="NCBI Taxonomy" id="1035"/>
    <lineage>
        <taxon>Bacteria</taxon>
        <taxon>Pseudomonadati</taxon>
        <taxon>Pseudomonadota</taxon>
        <taxon>Alphaproteobacteria</taxon>
        <taxon>Hyphomicrobiales</taxon>
        <taxon>Nitrobacteraceae</taxon>
        <taxon>Afipia</taxon>
    </lineage>
</organism>
<dbReference type="EMBL" id="UIGB01000001">
    <property type="protein sequence ID" value="SUU84221.1"/>
    <property type="molecule type" value="Genomic_DNA"/>
</dbReference>
<dbReference type="AlphaFoldDB" id="A0A380W5J8"/>
<gene>
    <name evidence="3" type="ORF">NCTC12722_01408</name>
</gene>
<evidence type="ECO:0000313" key="4">
    <source>
        <dbReference type="Proteomes" id="UP000254343"/>
    </source>
</evidence>
<dbReference type="InterPro" id="IPR044925">
    <property type="entry name" value="His-Me_finger_sf"/>
</dbReference>
<dbReference type="Pfam" id="PF13392">
    <property type="entry name" value="HNH_3"/>
    <property type="match status" value="1"/>
</dbReference>
<evidence type="ECO:0000313" key="3">
    <source>
        <dbReference type="EMBL" id="SUU84221.1"/>
    </source>
</evidence>
<accession>A0A380W5J8</accession>
<dbReference type="InterPro" id="IPR003615">
    <property type="entry name" value="HNH_nuc"/>
</dbReference>
<dbReference type="Proteomes" id="UP000254343">
    <property type="component" value="Unassembled WGS sequence"/>
</dbReference>
<sequence>MELVRNDGPAMKSPRRRQPETIEELLAPDRVWVTPCGCWLWLGGDDGYGDAFGRGAYGRILRPGTRRVMPVHRYVFEKFKGPIPHGYDVDHMCARWSCDVVAVRKCVNPDHLQAVPPILNQQLKMLRRMGYGTYDMDLDDAPLERPLPEDPAPLLAPGEREDDFCL</sequence>
<evidence type="ECO:0000256" key="1">
    <source>
        <dbReference type="SAM" id="MobiDB-lite"/>
    </source>
</evidence>
<feature type="region of interest" description="Disordered" evidence="1">
    <location>
        <begin position="142"/>
        <end position="166"/>
    </location>
</feature>